<dbReference type="AlphaFoldDB" id="A0A016WM81"/>
<dbReference type="Proteomes" id="UP000024635">
    <property type="component" value="Unassembled WGS sequence"/>
</dbReference>
<gene>
    <name evidence="1" type="primary">Acey_s0589.g370</name>
    <name evidence="1" type="ORF">Y032_0589g370</name>
</gene>
<evidence type="ECO:0000313" key="1">
    <source>
        <dbReference type="EMBL" id="EYC40924.1"/>
    </source>
</evidence>
<name>A0A016WM81_9BILA</name>
<dbReference type="PANTHER" id="PTHR23227">
    <property type="entry name" value="BUCENTAUR RELATED"/>
    <property type="match status" value="1"/>
</dbReference>
<dbReference type="STRING" id="53326.A0A016WM81"/>
<dbReference type="PANTHER" id="PTHR23227:SF67">
    <property type="entry name" value="CRANIOFACIAL DEVELOPMENT PROTEIN 2-LIKE"/>
    <property type="match status" value="1"/>
</dbReference>
<dbReference type="Gene3D" id="3.60.10.10">
    <property type="entry name" value="Endonuclease/exonuclease/phosphatase"/>
    <property type="match status" value="1"/>
</dbReference>
<protein>
    <recommendedName>
        <fullName evidence="3">Endonuclease/exonuclease/phosphatase domain-containing protein</fullName>
    </recommendedName>
</protein>
<organism evidence="1 2">
    <name type="scientific">Ancylostoma ceylanicum</name>
    <dbReference type="NCBI Taxonomy" id="53326"/>
    <lineage>
        <taxon>Eukaryota</taxon>
        <taxon>Metazoa</taxon>
        <taxon>Ecdysozoa</taxon>
        <taxon>Nematoda</taxon>
        <taxon>Chromadorea</taxon>
        <taxon>Rhabditida</taxon>
        <taxon>Rhabditina</taxon>
        <taxon>Rhabditomorpha</taxon>
        <taxon>Strongyloidea</taxon>
        <taxon>Ancylostomatidae</taxon>
        <taxon>Ancylostomatinae</taxon>
        <taxon>Ancylostoma</taxon>
    </lineage>
</organism>
<sequence>MLLHEKTAEVPMEDVIVVAGDLNGHVGAAKDGYRCHGGFGYGTRSDDGERVLEYADSHDHVIMNTKFRKRPSHLVSFYSGNAQTQIDFVLRYRDQKLVTDAKVVPYETVATQHRPLICTMKVMPPKRMHDERCGPARIKWYRLKEKEEAGTSRITLPPATTIDETWKNATRAIVEGACCELGTIKPGRRKIDKQTWLWTDEVRIKVRAKKCLYHVFLDDKTDDNWRQYLVAKKAAKKVVAATEAAHYDNISKQLDAKNGGERLIYRLAESRQRQTEDVEKFYGVYDEHGYLIRERKKATKKWCDYFEKISTEEFSHPPIPQLPPTCGLIQPITVKETMAALKRMKPGKATGPDDVAAELWKSGH</sequence>
<comment type="caution">
    <text evidence="1">The sequence shown here is derived from an EMBL/GenBank/DDBJ whole genome shotgun (WGS) entry which is preliminary data.</text>
</comment>
<dbReference type="OrthoDB" id="418748at2759"/>
<keyword evidence="2" id="KW-1185">Reference proteome</keyword>
<dbReference type="SUPFAM" id="SSF56219">
    <property type="entry name" value="DNase I-like"/>
    <property type="match status" value="1"/>
</dbReference>
<reference evidence="2" key="1">
    <citation type="journal article" date="2015" name="Nat. Genet.">
        <title>The genome and transcriptome of the zoonotic hookworm Ancylostoma ceylanicum identify infection-specific gene families.</title>
        <authorList>
            <person name="Schwarz E.M."/>
            <person name="Hu Y."/>
            <person name="Antoshechkin I."/>
            <person name="Miller M.M."/>
            <person name="Sternberg P.W."/>
            <person name="Aroian R.V."/>
        </authorList>
    </citation>
    <scope>NUCLEOTIDE SEQUENCE</scope>
    <source>
        <strain evidence="2">HY135</strain>
    </source>
</reference>
<dbReference type="EMBL" id="JARK01000189">
    <property type="protein sequence ID" value="EYC40924.1"/>
    <property type="molecule type" value="Genomic_DNA"/>
</dbReference>
<accession>A0A016WM81</accession>
<dbReference type="InterPro" id="IPR036691">
    <property type="entry name" value="Endo/exonu/phosph_ase_sf"/>
</dbReference>
<evidence type="ECO:0008006" key="3">
    <source>
        <dbReference type="Google" id="ProtNLM"/>
    </source>
</evidence>
<dbReference type="InterPro" id="IPR027124">
    <property type="entry name" value="Swc5/CFDP1/2"/>
</dbReference>
<evidence type="ECO:0000313" key="2">
    <source>
        <dbReference type="Proteomes" id="UP000024635"/>
    </source>
</evidence>
<proteinExistence type="predicted"/>